<organism evidence="2 3">
    <name type="scientific">Rhinolophus ferrumequinum</name>
    <name type="common">Greater horseshoe bat</name>
    <dbReference type="NCBI Taxonomy" id="59479"/>
    <lineage>
        <taxon>Eukaryota</taxon>
        <taxon>Metazoa</taxon>
        <taxon>Chordata</taxon>
        <taxon>Craniata</taxon>
        <taxon>Vertebrata</taxon>
        <taxon>Euteleostomi</taxon>
        <taxon>Mammalia</taxon>
        <taxon>Eutheria</taxon>
        <taxon>Laurasiatheria</taxon>
        <taxon>Chiroptera</taxon>
        <taxon>Yinpterochiroptera</taxon>
        <taxon>Rhinolophoidea</taxon>
        <taxon>Rhinolophidae</taxon>
        <taxon>Rhinolophinae</taxon>
        <taxon>Rhinolophus</taxon>
    </lineage>
</organism>
<name>A0A7J7VRJ0_RHIFE</name>
<proteinExistence type="predicted"/>
<evidence type="ECO:0000313" key="3">
    <source>
        <dbReference type="Proteomes" id="UP000585614"/>
    </source>
</evidence>
<evidence type="ECO:0000313" key="2">
    <source>
        <dbReference type="EMBL" id="KAF6327636.1"/>
    </source>
</evidence>
<comment type="caution">
    <text evidence="2">The sequence shown here is derived from an EMBL/GenBank/DDBJ whole genome shotgun (WGS) entry which is preliminary data.</text>
</comment>
<dbReference type="AlphaFoldDB" id="A0A7J7VRJ0"/>
<sequence length="154" mass="16278">MESEGIGGLLSRAHLQPGSNRRNWISEHSHLSWMKSHPTCAGSLACLGRGRGTHQGPALDSKSGSVSGLFSELVTLNAFPVFFYNSNSPDTFAQGLWCPGAAQGTKPVRIRTKQEQDTNTVHLSVPAGLCGHNPDVTGGELGGPFPVSKMPEGI</sequence>
<accession>A0A7J7VRJ0</accession>
<gene>
    <name evidence="2" type="ORF">mRhiFer1_008327</name>
</gene>
<reference evidence="2 3" key="1">
    <citation type="journal article" date="2020" name="Nature">
        <title>Six reference-quality genomes reveal evolution of bat adaptations.</title>
        <authorList>
            <person name="Jebb D."/>
            <person name="Huang Z."/>
            <person name="Pippel M."/>
            <person name="Hughes G.M."/>
            <person name="Lavrichenko K."/>
            <person name="Devanna P."/>
            <person name="Winkler S."/>
            <person name="Jermiin L.S."/>
            <person name="Skirmuntt E.C."/>
            <person name="Katzourakis A."/>
            <person name="Burkitt-Gray L."/>
            <person name="Ray D.A."/>
            <person name="Sullivan K.A.M."/>
            <person name="Roscito J.G."/>
            <person name="Kirilenko B.M."/>
            <person name="Davalos L.M."/>
            <person name="Corthals A.P."/>
            <person name="Power M.L."/>
            <person name="Jones G."/>
            <person name="Ransome R.D."/>
            <person name="Dechmann D.K.N."/>
            <person name="Locatelli A.G."/>
            <person name="Puechmaille S.J."/>
            <person name="Fedrigo O."/>
            <person name="Jarvis E.D."/>
            <person name="Hiller M."/>
            <person name="Vernes S.C."/>
            <person name="Myers E.W."/>
            <person name="Teeling E.C."/>
        </authorList>
    </citation>
    <scope>NUCLEOTIDE SEQUENCE [LARGE SCALE GENOMIC DNA]</scope>
    <source>
        <strain evidence="2">MRhiFer1</strain>
        <tissue evidence="2">Lung</tissue>
    </source>
</reference>
<evidence type="ECO:0000256" key="1">
    <source>
        <dbReference type="SAM" id="MobiDB-lite"/>
    </source>
</evidence>
<feature type="region of interest" description="Disordered" evidence="1">
    <location>
        <begin position="133"/>
        <end position="154"/>
    </location>
</feature>
<dbReference type="EMBL" id="JACAGC010000012">
    <property type="protein sequence ID" value="KAF6327636.1"/>
    <property type="molecule type" value="Genomic_DNA"/>
</dbReference>
<dbReference type="Proteomes" id="UP000585614">
    <property type="component" value="Unassembled WGS sequence"/>
</dbReference>
<protein>
    <submittedName>
        <fullName evidence="2">Uncharacterized protein</fullName>
    </submittedName>
</protein>